<dbReference type="RefSeq" id="XP_025598449.1">
    <property type="nucleotide sequence ID" value="XM_025742328.1"/>
</dbReference>
<dbReference type="InterPro" id="IPR008271">
    <property type="entry name" value="Ser/Thr_kinase_AS"/>
</dbReference>
<dbReference type="Gene3D" id="1.10.510.10">
    <property type="entry name" value="Transferase(Phosphotransferase) domain 1"/>
    <property type="match status" value="1"/>
</dbReference>
<reference evidence="7 8" key="1">
    <citation type="journal article" date="2018" name="Mol. Biol. Evol.">
        <title>Broad Genomic Sampling Reveals a Smut Pathogenic Ancestry of the Fungal Clade Ustilaginomycotina.</title>
        <authorList>
            <person name="Kijpornyongpan T."/>
            <person name="Mondo S.J."/>
            <person name="Barry K."/>
            <person name="Sandor L."/>
            <person name="Lee J."/>
            <person name="Lipzen A."/>
            <person name="Pangilinan J."/>
            <person name="LaButti K."/>
            <person name="Hainaut M."/>
            <person name="Henrissat B."/>
            <person name="Grigoriev I.V."/>
            <person name="Spatafora J.W."/>
            <person name="Aime M.C."/>
        </authorList>
    </citation>
    <scope>NUCLEOTIDE SEQUENCE [LARGE SCALE GENOMIC DNA]</scope>
    <source>
        <strain evidence="7 8">MCA 4186</strain>
    </source>
</reference>
<dbReference type="PROSITE" id="PS00107">
    <property type="entry name" value="PROTEIN_KINASE_ATP"/>
    <property type="match status" value="1"/>
</dbReference>
<keyword evidence="1 3" id="KW-0547">Nucleotide-binding</keyword>
<dbReference type="SUPFAM" id="SSF56112">
    <property type="entry name" value="Protein kinase-like (PK-like)"/>
    <property type="match status" value="1"/>
</dbReference>
<feature type="binding site" evidence="3">
    <location>
        <position position="48"/>
    </location>
    <ligand>
        <name>ATP</name>
        <dbReference type="ChEBI" id="CHEBI:30616"/>
    </ligand>
</feature>
<dbReference type="Pfam" id="PF00069">
    <property type="entry name" value="Pkinase"/>
    <property type="match status" value="1"/>
</dbReference>
<dbReference type="FunFam" id="1.10.510.10:FF:000571">
    <property type="entry name" value="Maternal embryonic leucine zipper kinase"/>
    <property type="match status" value="1"/>
</dbReference>
<comment type="similarity">
    <text evidence="4">Belongs to the protein kinase superfamily.</text>
</comment>
<dbReference type="GO" id="GO:0004674">
    <property type="term" value="F:protein serine/threonine kinase activity"/>
    <property type="evidence" value="ECO:0007669"/>
    <property type="project" value="UniProtKB-KW"/>
</dbReference>
<feature type="domain" description="Protein kinase" evidence="6">
    <location>
        <begin position="17"/>
        <end position="276"/>
    </location>
</feature>
<dbReference type="CDD" id="cd05117">
    <property type="entry name" value="STKc_CAMK"/>
    <property type="match status" value="1"/>
</dbReference>
<evidence type="ECO:0000256" key="4">
    <source>
        <dbReference type="RuleBase" id="RU000304"/>
    </source>
</evidence>
<dbReference type="STRING" id="58919.A0A316Z8Q7"/>
<evidence type="ECO:0000256" key="5">
    <source>
        <dbReference type="SAM" id="MobiDB-lite"/>
    </source>
</evidence>
<dbReference type="InterPro" id="IPR017441">
    <property type="entry name" value="Protein_kinase_ATP_BS"/>
</dbReference>
<dbReference type="GO" id="GO:0005524">
    <property type="term" value="F:ATP binding"/>
    <property type="evidence" value="ECO:0007669"/>
    <property type="project" value="UniProtKB-UniRule"/>
</dbReference>
<dbReference type="InterPro" id="IPR011009">
    <property type="entry name" value="Kinase-like_dom_sf"/>
</dbReference>
<keyword evidence="4" id="KW-0723">Serine/threonine-protein kinase</keyword>
<keyword evidence="2 3" id="KW-0067">ATP-binding</keyword>
<evidence type="ECO:0000313" key="7">
    <source>
        <dbReference type="EMBL" id="PWN98170.1"/>
    </source>
</evidence>
<dbReference type="InterPro" id="IPR000719">
    <property type="entry name" value="Prot_kinase_dom"/>
</dbReference>
<dbReference type="SMART" id="SM00220">
    <property type="entry name" value="S_TKc"/>
    <property type="match status" value="1"/>
</dbReference>
<evidence type="ECO:0000259" key="6">
    <source>
        <dbReference type="PROSITE" id="PS50011"/>
    </source>
</evidence>
<feature type="region of interest" description="Disordered" evidence="5">
    <location>
        <begin position="317"/>
        <end position="377"/>
    </location>
</feature>
<evidence type="ECO:0000256" key="3">
    <source>
        <dbReference type="PROSITE-ProRule" id="PRU10141"/>
    </source>
</evidence>
<name>A0A316Z8Q7_9BASI</name>
<keyword evidence="8" id="KW-1185">Reference proteome</keyword>
<dbReference type="PANTHER" id="PTHR24347">
    <property type="entry name" value="SERINE/THREONINE-PROTEIN KINASE"/>
    <property type="match status" value="1"/>
</dbReference>
<dbReference type="GeneID" id="37269872"/>
<dbReference type="PROSITE" id="PS00108">
    <property type="entry name" value="PROTEIN_KINASE_ST"/>
    <property type="match status" value="1"/>
</dbReference>
<evidence type="ECO:0000256" key="1">
    <source>
        <dbReference type="ARBA" id="ARBA00022741"/>
    </source>
</evidence>
<keyword evidence="7" id="KW-0808">Transferase</keyword>
<organism evidence="7 8">
    <name type="scientific">Tilletiopsis washingtonensis</name>
    <dbReference type="NCBI Taxonomy" id="58919"/>
    <lineage>
        <taxon>Eukaryota</taxon>
        <taxon>Fungi</taxon>
        <taxon>Dikarya</taxon>
        <taxon>Basidiomycota</taxon>
        <taxon>Ustilaginomycotina</taxon>
        <taxon>Exobasidiomycetes</taxon>
        <taxon>Entylomatales</taxon>
        <taxon>Entylomatales incertae sedis</taxon>
        <taxon>Tilletiopsis</taxon>
    </lineage>
</organism>
<dbReference type="PROSITE" id="PS50011">
    <property type="entry name" value="PROTEIN_KINASE_DOM"/>
    <property type="match status" value="1"/>
</dbReference>
<proteinExistence type="inferred from homology"/>
<keyword evidence="7" id="KW-0418">Kinase</keyword>
<dbReference type="OrthoDB" id="40902at2759"/>
<accession>A0A316Z8Q7</accession>
<dbReference type="EMBL" id="KZ819292">
    <property type="protein sequence ID" value="PWN98170.1"/>
    <property type="molecule type" value="Genomic_DNA"/>
</dbReference>
<evidence type="ECO:0000256" key="2">
    <source>
        <dbReference type="ARBA" id="ARBA00022840"/>
    </source>
</evidence>
<evidence type="ECO:0000313" key="8">
    <source>
        <dbReference type="Proteomes" id="UP000245946"/>
    </source>
</evidence>
<dbReference type="Gene3D" id="3.30.200.20">
    <property type="entry name" value="Phosphorylase Kinase, domain 1"/>
    <property type="match status" value="1"/>
</dbReference>
<dbReference type="Proteomes" id="UP000245946">
    <property type="component" value="Unassembled WGS sequence"/>
</dbReference>
<gene>
    <name evidence="7" type="ORF">FA09DRAFT_329795</name>
</gene>
<protein>
    <submittedName>
        <fullName evidence="7">Putative CMK1-Ca2+/calmodulin-dependent ser/thr protein kinase type I</fullName>
    </submittedName>
</protein>
<dbReference type="AlphaFoldDB" id="A0A316Z8Q7"/>
<sequence length="394" mass="43544">MGLLTRQPESYVKKKQYTFNRTLGEGSFGLVRSATWNAADPPIGVAVKVISKKILKGHDEIVQGEMDVLKGLDQPHVVKFLDWFESKDKYYLVFEEATGGELFDRILARGRFTEVDACRTIRAVLSAIDYLHRHNIVHRDVKPENILYRSQNEDANVVLVDFGIARHLTDENEILTNVCGSFGYAAPEILAKKGHGKPVDMWSLGVITYTMLCGYTPFRSDDPAKLAAETQRGKVEFHDRYWKNISPDAKDFVKRCLTVDPSQRITAEEGLKHAWLDESSATAGASHDLSVGLKENYRKRWRTAINMVRASTRMAALGKSGGAAAQPKKSQFDSDTEDEDAGYHTGDDGDDDEATAVAVAKQQDAANGETHHGGLAGLVEKVGHVKLGGHDDAK</sequence>